<dbReference type="SUPFAM" id="SSF75625">
    <property type="entry name" value="YebC-like"/>
    <property type="match status" value="1"/>
</dbReference>
<keyword evidence="3" id="KW-1185">Reference proteome</keyword>
<accession>A0ABR1AUF5</accession>
<gene>
    <name evidence="2" type="ORF">RUM44_010034</name>
</gene>
<evidence type="ECO:0000256" key="1">
    <source>
        <dbReference type="SAM" id="MobiDB-lite"/>
    </source>
</evidence>
<dbReference type="InterPro" id="IPR029072">
    <property type="entry name" value="YebC-like"/>
</dbReference>
<comment type="caution">
    <text evidence="2">The sequence shown here is derived from an EMBL/GenBank/DDBJ whole genome shotgun (WGS) entry which is preliminary data.</text>
</comment>
<dbReference type="EMBL" id="JAWJWF010000045">
    <property type="protein sequence ID" value="KAK6627556.1"/>
    <property type="molecule type" value="Genomic_DNA"/>
</dbReference>
<name>A0ABR1AUF5_POLSC</name>
<evidence type="ECO:0000313" key="2">
    <source>
        <dbReference type="EMBL" id="KAK6627556.1"/>
    </source>
</evidence>
<feature type="region of interest" description="Disordered" evidence="1">
    <location>
        <begin position="79"/>
        <end position="100"/>
    </location>
</feature>
<dbReference type="Gene3D" id="3.30.70.980">
    <property type="match status" value="2"/>
</dbReference>
<protein>
    <submittedName>
        <fullName evidence="2">Uncharacterized protein</fullName>
    </submittedName>
</protein>
<dbReference type="Proteomes" id="UP001359485">
    <property type="component" value="Unassembled WGS sequence"/>
</dbReference>
<dbReference type="InterPro" id="IPR026564">
    <property type="entry name" value="Transcrip_reg_TACO1-like_dom3"/>
</dbReference>
<organism evidence="2 3">
    <name type="scientific">Polyplax serrata</name>
    <name type="common">Common mouse louse</name>
    <dbReference type="NCBI Taxonomy" id="468196"/>
    <lineage>
        <taxon>Eukaryota</taxon>
        <taxon>Metazoa</taxon>
        <taxon>Ecdysozoa</taxon>
        <taxon>Arthropoda</taxon>
        <taxon>Hexapoda</taxon>
        <taxon>Insecta</taxon>
        <taxon>Pterygota</taxon>
        <taxon>Neoptera</taxon>
        <taxon>Paraneoptera</taxon>
        <taxon>Psocodea</taxon>
        <taxon>Troctomorpha</taxon>
        <taxon>Phthiraptera</taxon>
        <taxon>Anoplura</taxon>
        <taxon>Polyplacidae</taxon>
        <taxon>Polyplax</taxon>
    </lineage>
</organism>
<proteinExistence type="predicted"/>
<reference evidence="2 3" key="1">
    <citation type="submission" date="2023-09" db="EMBL/GenBank/DDBJ databases">
        <title>Genomes of two closely related lineages of the louse Polyplax serrata with different host specificities.</title>
        <authorList>
            <person name="Martinu J."/>
            <person name="Tarabai H."/>
            <person name="Stefka J."/>
            <person name="Hypsa V."/>
        </authorList>
    </citation>
    <scope>NUCLEOTIDE SEQUENCE [LARGE SCALE GENOMIC DNA]</scope>
    <source>
        <strain evidence="2">98ZLc_SE</strain>
    </source>
</reference>
<evidence type="ECO:0000313" key="3">
    <source>
        <dbReference type="Proteomes" id="UP001359485"/>
    </source>
</evidence>
<sequence>MMIRKWFKLNANCIEILTNSTGLKAPEQTFLLETFNSADGHRVSGAQVKPSPSTLFHLPCTGSSNPAIKLLVSHACERTEEPEEEKGFAREESSQEDPDRTEFFELRGPNESAFLVEVNAEDYDEVREKLNELKGDTFHFDKSVLEWFTVKSVLTAEPLVKSKDQKRLAKIHGITTCSDDVQQVEGTDLFTFTNSIHRTNRVKRILEKLQYRVLRVLYRFHPSQRLSGGVEDEKFRICREFLTAVESLPKVISVMHNL</sequence>